<feature type="region of interest" description="Disordered" evidence="1">
    <location>
        <begin position="1"/>
        <end position="22"/>
    </location>
</feature>
<dbReference type="AlphaFoldDB" id="A0A4Z2I7L2"/>
<dbReference type="Proteomes" id="UP000314294">
    <property type="component" value="Unassembled WGS sequence"/>
</dbReference>
<name>A0A4Z2I7L2_9TELE</name>
<dbReference type="EMBL" id="SRLO01000118">
    <property type="protein sequence ID" value="TNN74029.1"/>
    <property type="molecule type" value="Genomic_DNA"/>
</dbReference>
<comment type="caution">
    <text evidence="2">The sequence shown here is derived from an EMBL/GenBank/DDBJ whole genome shotgun (WGS) entry which is preliminary data.</text>
</comment>
<proteinExistence type="predicted"/>
<accession>A0A4Z2I7L2</accession>
<organism evidence="2 3">
    <name type="scientific">Liparis tanakae</name>
    <name type="common">Tanaka's snailfish</name>
    <dbReference type="NCBI Taxonomy" id="230148"/>
    <lineage>
        <taxon>Eukaryota</taxon>
        <taxon>Metazoa</taxon>
        <taxon>Chordata</taxon>
        <taxon>Craniata</taxon>
        <taxon>Vertebrata</taxon>
        <taxon>Euteleostomi</taxon>
        <taxon>Actinopterygii</taxon>
        <taxon>Neopterygii</taxon>
        <taxon>Teleostei</taxon>
        <taxon>Neoteleostei</taxon>
        <taxon>Acanthomorphata</taxon>
        <taxon>Eupercaria</taxon>
        <taxon>Perciformes</taxon>
        <taxon>Cottioidei</taxon>
        <taxon>Cottales</taxon>
        <taxon>Liparidae</taxon>
        <taxon>Liparis</taxon>
    </lineage>
</organism>
<protein>
    <submittedName>
        <fullName evidence="2">Uncharacterized protein</fullName>
    </submittedName>
</protein>
<gene>
    <name evidence="2" type="ORF">EYF80_015670</name>
</gene>
<keyword evidence="3" id="KW-1185">Reference proteome</keyword>
<sequence>MKADPAVCCGASPPDRGKEIGTIGRKHGEVRPRVRMQAHRRALRISRWAALRLLSGAERAAPFFLKSLRTWQEIAFLALWHGRRVPENSPGWQSAGLRPKLKLLRVRR</sequence>
<reference evidence="2 3" key="1">
    <citation type="submission" date="2019-03" db="EMBL/GenBank/DDBJ databases">
        <title>First draft genome of Liparis tanakae, snailfish: a comprehensive survey of snailfish specific genes.</title>
        <authorList>
            <person name="Kim W."/>
            <person name="Song I."/>
            <person name="Jeong J.-H."/>
            <person name="Kim D."/>
            <person name="Kim S."/>
            <person name="Ryu S."/>
            <person name="Song J.Y."/>
            <person name="Lee S.K."/>
        </authorList>
    </citation>
    <scope>NUCLEOTIDE SEQUENCE [LARGE SCALE GENOMIC DNA]</scope>
    <source>
        <tissue evidence="2">Muscle</tissue>
    </source>
</reference>
<evidence type="ECO:0000313" key="3">
    <source>
        <dbReference type="Proteomes" id="UP000314294"/>
    </source>
</evidence>
<evidence type="ECO:0000313" key="2">
    <source>
        <dbReference type="EMBL" id="TNN74029.1"/>
    </source>
</evidence>
<evidence type="ECO:0000256" key="1">
    <source>
        <dbReference type="SAM" id="MobiDB-lite"/>
    </source>
</evidence>